<accession>A0AA49GM04</accession>
<reference evidence="3" key="1">
    <citation type="journal article" date="2023" name="Comput. Struct. Biotechnol. J.">
        <title>Discovery of a novel marine Bacteroidetes with a rich repertoire of carbohydrate-active enzymes.</title>
        <authorList>
            <person name="Chen B."/>
            <person name="Liu G."/>
            <person name="Chen Q."/>
            <person name="Wang H."/>
            <person name="Liu L."/>
            <person name="Tang K."/>
        </authorList>
    </citation>
    <scope>NUCLEOTIDE SEQUENCE</scope>
    <source>
        <strain evidence="3">TK19036</strain>
    </source>
</reference>
<dbReference type="InterPro" id="IPR051599">
    <property type="entry name" value="Cell_Envelope_Assoc"/>
</dbReference>
<name>A0AA49GM04_9BACT</name>
<organism evidence="3">
    <name type="scientific">Roseihalotalea indica</name>
    <dbReference type="NCBI Taxonomy" id="2867963"/>
    <lineage>
        <taxon>Bacteria</taxon>
        <taxon>Pseudomonadati</taxon>
        <taxon>Bacteroidota</taxon>
        <taxon>Cytophagia</taxon>
        <taxon>Cytophagales</taxon>
        <taxon>Catalimonadaceae</taxon>
        <taxon>Roseihalotalea</taxon>
    </lineage>
</organism>
<keyword evidence="1" id="KW-0472">Membrane</keyword>
<dbReference type="Pfam" id="PF02698">
    <property type="entry name" value="DUF218"/>
    <property type="match status" value="1"/>
</dbReference>
<dbReference type="EMBL" id="CP120682">
    <property type="protein sequence ID" value="WKN35838.1"/>
    <property type="molecule type" value="Genomic_DNA"/>
</dbReference>
<evidence type="ECO:0000256" key="1">
    <source>
        <dbReference type="SAM" id="Phobius"/>
    </source>
</evidence>
<proteinExistence type="predicted"/>
<dbReference type="GO" id="GO:0000270">
    <property type="term" value="P:peptidoglycan metabolic process"/>
    <property type="evidence" value="ECO:0007669"/>
    <property type="project" value="TreeGrafter"/>
</dbReference>
<protein>
    <submittedName>
        <fullName evidence="3">YdcF family protein</fullName>
    </submittedName>
</protein>
<keyword evidence="1" id="KW-0812">Transmembrane</keyword>
<dbReference type="PANTHER" id="PTHR30336">
    <property type="entry name" value="INNER MEMBRANE PROTEIN, PROBABLE PERMEASE"/>
    <property type="match status" value="1"/>
</dbReference>
<dbReference type="GO" id="GO:0005886">
    <property type="term" value="C:plasma membrane"/>
    <property type="evidence" value="ECO:0007669"/>
    <property type="project" value="TreeGrafter"/>
</dbReference>
<feature type="transmembrane region" description="Helical" evidence="1">
    <location>
        <begin position="36"/>
        <end position="60"/>
    </location>
</feature>
<evidence type="ECO:0000313" key="3">
    <source>
        <dbReference type="EMBL" id="WKN35838.1"/>
    </source>
</evidence>
<dbReference type="AlphaFoldDB" id="A0AA49GM04"/>
<keyword evidence="1" id="KW-1133">Transmembrane helix</keyword>
<evidence type="ECO:0000259" key="2">
    <source>
        <dbReference type="Pfam" id="PF02698"/>
    </source>
</evidence>
<dbReference type="GO" id="GO:0043164">
    <property type="term" value="P:Gram-negative-bacterium-type cell wall biogenesis"/>
    <property type="evidence" value="ECO:0007669"/>
    <property type="project" value="TreeGrafter"/>
</dbReference>
<gene>
    <name evidence="3" type="ORF">K4G66_26070</name>
</gene>
<dbReference type="InterPro" id="IPR014729">
    <property type="entry name" value="Rossmann-like_a/b/a_fold"/>
</dbReference>
<dbReference type="Gene3D" id="3.40.50.620">
    <property type="entry name" value="HUPs"/>
    <property type="match status" value="1"/>
</dbReference>
<feature type="transmembrane region" description="Helical" evidence="1">
    <location>
        <begin position="12"/>
        <end position="29"/>
    </location>
</feature>
<sequence length="251" mass="28461">MFFLLSKTLYFLAMPITLVVLSFLLCLLWKRFRKQFFVLGFSLLLFFTNVFLANLLLMAWEMPLTPVATLPEYEVGIVLGGITTDKEPRDRVHVTGDAERILHAIQLYREGKIQKILLSGGSGKLLADSLPEAYWLKKILIDAKVPERDIWMEPQSRNTHENAVFSQELLADNGVTGKPLLITSSYHMRRAKACFDKVGLAADIFPVGLRSESPHFTPDWLIIPNSAAISHFEVVIREMVGMVAYWVTGYI</sequence>
<dbReference type="InterPro" id="IPR003848">
    <property type="entry name" value="DUF218"/>
</dbReference>
<dbReference type="CDD" id="cd06259">
    <property type="entry name" value="YdcF-like"/>
    <property type="match status" value="1"/>
</dbReference>
<feature type="domain" description="DUF218" evidence="2">
    <location>
        <begin position="77"/>
        <end position="241"/>
    </location>
</feature>
<dbReference type="PANTHER" id="PTHR30336:SF4">
    <property type="entry name" value="ENVELOPE BIOGENESIS FACTOR ELYC"/>
    <property type="match status" value="1"/>
</dbReference>
<reference evidence="3" key="2">
    <citation type="journal article" date="2024" name="Antonie Van Leeuwenhoek">
        <title>Roseihalotalea indica gen. nov., sp. nov., a halophilic Bacteroidetes from mesopelagic Southwest Indian Ocean with higher carbohydrate metabolic potential.</title>
        <authorList>
            <person name="Chen B."/>
            <person name="Zhang M."/>
            <person name="Lin D."/>
            <person name="Ye J."/>
            <person name="Tang K."/>
        </authorList>
    </citation>
    <scope>NUCLEOTIDE SEQUENCE</scope>
    <source>
        <strain evidence="3">TK19036</strain>
    </source>
</reference>